<evidence type="ECO:0000313" key="5">
    <source>
        <dbReference type="EMBL" id="ORY43761.1"/>
    </source>
</evidence>
<comment type="similarity">
    <text evidence="1">Belongs to the NAD(P)-dependent epimerase/dehydratase family.</text>
</comment>
<keyword evidence="2" id="KW-0520">NAD</keyword>
<evidence type="ECO:0000256" key="1">
    <source>
        <dbReference type="ARBA" id="ARBA00007637"/>
    </source>
</evidence>
<dbReference type="Proteomes" id="UP000193642">
    <property type="component" value="Unassembled WGS sequence"/>
</dbReference>
<feature type="domain" description="NAD-dependent epimerase/dehydratase" evidence="4">
    <location>
        <begin position="7"/>
        <end position="250"/>
    </location>
</feature>
<dbReference type="Gene3D" id="3.90.25.10">
    <property type="entry name" value="UDP-galactose 4-epimerase, domain 1"/>
    <property type="match status" value="1"/>
</dbReference>
<gene>
    <name evidence="5" type="ORF">BCR33DRAFT_717407</name>
</gene>
<feature type="transmembrane region" description="Helical" evidence="3">
    <location>
        <begin position="827"/>
        <end position="844"/>
    </location>
</feature>
<evidence type="ECO:0000256" key="2">
    <source>
        <dbReference type="ARBA" id="ARBA00023027"/>
    </source>
</evidence>
<dbReference type="InterPro" id="IPR001509">
    <property type="entry name" value="Epimerase_deHydtase"/>
</dbReference>
<reference evidence="5 6" key="1">
    <citation type="submission" date="2016-07" db="EMBL/GenBank/DDBJ databases">
        <title>Pervasive Adenine N6-methylation of Active Genes in Fungi.</title>
        <authorList>
            <consortium name="DOE Joint Genome Institute"/>
            <person name="Mondo S.J."/>
            <person name="Dannebaum R.O."/>
            <person name="Kuo R.C."/>
            <person name="Labutti K."/>
            <person name="Haridas S."/>
            <person name="Kuo A."/>
            <person name="Salamov A."/>
            <person name="Ahrendt S.R."/>
            <person name="Lipzen A."/>
            <person name="Sullivan W."/>
            <person name="Andreopoulos W.B."/>
            <person name="Clum A."/>
            <person name="Lindquist E."/>
            <person name="Daum C."/>
            <person name="Ramamoorthy G.K."/>
            <person name="Gryganskyi A."/>
            <person name="Culley D."/>
            <person name="Magnuson J.K."/>
            <person name="James T.Y."/>
            <person name="O'Malley M.A."/>
            <person name="Stajich J.E."/>
            <person name="Spatafora J.W."/>
            <person name="Visel A."/>
            <person name="Grigoriev I.V."/>
        </authorList>
    </citation>
    <scope>NUCLEOTIDE SEQUENCE [LARGE SCALE GENOMIC DNA]</scope>
    <source>
        <strain evidence="5 6">JEL800</strain>
    </source>
</reference>
<keyword evidence="6" id="KW-1185">Reference proteome</keyword>
<organism evidence="5 6">
    <name type="scientific">Rhizoclosmatium globosum</name>
    <dbReference type="NCBI Taxonomy" id="329046"/>
    <lineage>
        <taxon>Eukaryota</taxon>
        <taxon>Fungi</taxon>
        <taxon>Fungi incertae sedis</taxon>
        <taxon>Chytridiomycota</taxon>
        <taxon>Chytridiomycota incertae sedis</taxon>
        <taxon>Chytridiomycetes</taxon>
        <taxon>Chytridiales</taxon>
        <taxon>Chytriomycetaceae</taxon>
        <taxon>Rhizoclosmatium</taxon>
    </lineage>
</organism>
<name>A0A1Y2C9P8_9FUNG</name>
<dbReference type="SUPFAM" id="SSF53448">
    <property type="entry name" value="Nucleotide-diphospho-sugar transferases"/>
    <property type="match status" value="1"/>
</dbReference>
<keyword evidence="3" id="KW-0812">Transmembrane</keyword>
<keyword evidence="3" id="KW-0472">Membrane</keyword>
<dbReference type="STRING" id="329046.A0A1Y2C9P8"/>
<dbReference type="AlphaFoldDB" id="A0A1Y2C9P8"/>
<dbReference type="SUPFAM" id="SSF51735">
    <property type="entry name" value="NAD(P)-binding Rossmann-fold domains"/>
    <property type="match status" value="1"/>
</dbReference>
<comment type="caution">
    <text evidence="5">The sequence shown here is derived from an EMBL/GenBank/DDBJ whole genome shotgun (WGS) entry which is preliminary data.</text>
</comment>
<dbReference type="Gene3D" id="3.40.50.720">
    <property type="entry name" value="NAD(P)-binding Rossmann-like Domain"/>
    <property type="match status" value="1"/>
</dbReference>
<dbReference type="Pfam" id="PF01370">
    <property type="entry name" value="Epimerase"/>
    <property type="match status" value="1"/>
</dbReference>
<dbReference type="OrthoDB" id="331544at2759"/>
<evidence type="ECO:0000259" key="4">
    <source>
        <dbReference type="Pfam" id="PF01370"/>
    </source>
</evidence>
<dbReference type="EMBL" id="MCGO01000024">
    <property type="protein sequence ID" value="ORY43761.1"/>
    <property type="molecule type" value="Genomic_DNA"/>
</dbReference>
<sequence>MQSATRIAVLGGSGFIGSHVARRLLTEYKDRAVIVIADKKPPPKDLLAVCDVRVTDLRNIENARRSVRGCDVAFLFAADMGGMGYIARMTLRYYDPIIMTNTAITTSFLVFFASSACVYPVQLQTDALIPLSENLAWPAQPQDGYGLEKLFGEKVFEYFGTAHTCSVRIARFHNIYGPDGAWYGGREKAPAAILRKFMAIHELELLGSPPGKVLELWGDGNQRRSFCFIEDAVDALVQLMNSTVEFPINIGSNRDVSLLELATICGNAIEKTQGGPVGVNSRTSCNKNIESLISQTATSIYQSFLALKKRVLNAHGATEWKTFVESCLHSAYFANATAVKQLRQDGVLDRLNGMLTSFWNTTKSVAGFEYVFYVGIDKSDKYLQQVDLVGVFHDCVPLANISVTVSKDLSLDAYRNGCDLFVMVGDDVKLTTVGWPEAVQRSSMGFGCVAFKDVTFPGMPTFPVVHKLHFKIFGSLAPTVFVNQGLDPYLFQLYRAFGCSRMIANVLVSNSLGGSGDARYSKVNVKWDNALFESIRRLEEWVIKNSHLCVVPVNVSTTFIIVFDDPESPDSKACFSHLAKQYGNDPFVRLRMNSQNLGASETRNRGLDESTADWVLPTILPPPKTSRQIGVSLANMTFFWDLGLTHPGETKIPWGVTANLVARRTDIRFKTLFPKTGGGEDFVAVPDALANHPWWDGGTPKYSHFWGWARGDGALADLETIFLSSIWYLMNLWIYCWGNVSSLKIGVICVLVDFCCDLGITTPTLNSMSWKLIAMGRFEGFGIKLASEFGRMFGQWERGTLMRNLFKRFNWLGDMWIDAVCVERQRMIVVWAIKVVALAFIYWFI</sequence>
<evidence type="ECO:0000256" key="3">
    <source>
        <dbReference type="SAM" id="Phobius"/>
    </source>
</evidence>
<protein>
    <submittedName>
        <fullName evidence="5">NAD(P)-binding protein</fullName>
    </submittedName>
</protein>
<dbReference type="InterPro" id="IPR036291">
    <property type="entry name" value="NAD(P)-bd_dom_sf"/>
</dbReference>
<keyword evidence="3" id="KW-1133">Transmembrane helix</keyword>
<dbReference type="CDD" id="cd00761">
    <property type="entry name" value="Glyco_tranf_GTA_type"/>
    <property type="match status" value="1"/>
</dbReference>
<dbReference type="PANTHER" id="PTHR43574">
    <property type="entry name" value="EPIMERASE-RELATED"/>
    <property type="match status" value="1"/>
</dbReference>
<proteinExistence type="inferred from homology"/>
<evidence type="ECO:0000313" key="6">
    <source>
        <dbReference type="Proteomes" id="UP000193642"/>
    </source>
</evidence>
<accession>A0A1Y2C9P8</accession>
<dbReference type="InterPro" id="IPR029044">
    <property type="entry name" value="Nucleotide-diphossugar_trans"/>
</dbReference>